<feature type="compositionally biased region" description="Low complexity" evidence="1">
    <location>
        <begin position="1"/>
        <end position="14"/>
    </location>
</feature>
<evidence type="ECO:0000313" key="4">
    <source>
        <dbReference type="Proteomes" id="UP000295606"/>
    </source>
</evidence>
<dbReference type="OrthoDB" id="5793213at2"/>
<evidence type="ECO:0000313" key="3">
    <source>
        <dbReference type="EMBL" id="TDG05425.1"/>
    </source>
</evidence>
<dbReference type="SUPFAM" id="SSF53300">
    <property type="entry name" value="vWA-like"/>
    <property type="match status" value="1"/>
</dbReference>
<organism evidence="3 4">
    <name type="scientific">Paraburkholderia guartelaensis</name>
    <dbReference type="NCBI Taxonomy" id="2546446"/>
    <lineage>
        <taxon>Bacteria</taxon>
        <taxon>Pseudomonadati</taxon>
        <taxon>Pseudomonadota</taxon>
        <taxon>Betaproteobacteria</taxon>
        <taxon>Burkholderiales</taxon>
        <taxon>Burkholderiaceae</taxon>
        <taxon>Paraburkholderia</taxon>
    </lineage>
</organism>
<dbReference type="Proteomes" id="UP000295606">
    <property type="component" value="Unassembled WGS sequence"/>
</dbReference>
<dbReference type="Pfam" id="PF13519">
    <property type="entry name" value="VWA_2"/>
    <property type="match status" value="1"/>
</dbReference>
<dbReference type="PANTHER" id="PTHR35023">
    <property type="entry name" value="CHELATASE-RELATED"/>
    <property type="match status" value="1"/>
</dbReference>
<sequence>MTRRAQAAASAQGGARRREGPGRGLAQIAKRGERIAWPPTLAAKRAGSLQARHFRFAKRKTGSGALHCFVLDCSASMLARGQLALAKGLLIALFDRARAERVEVALIAFGGAGAELRFGPAVPRWWNERWIEPIGGGGGTPLEAGIGRAAQVLDTAARRDPARTRHLWLFSDGRTTQWPARPRHADHVTVIDCELGALRVGRCEALAQAWAGECLNAQALIA</sequence>
<dbReference type="Gene3D" id="3.40.50.410">
    <property type="entry name" value="von Willebrand factor, type A domain"/>
    <property type="match status" value="1"/>
</dbReference>
<name>A0A4V2ZVK1_9BURK</name>
<dbReference type="InterPro" id="IPR052989">
    <property type="entry name" value="Mg-chelatase_DI-like"/>
</dbReference>
<dbReference type="InterPro" id="IPR002035">
    <property type="entry name" value="VWF_A"/>
</dbReference>
<dbReference type="PANTHER" id="PTHR35023:SF1">
    <property type="entry name" value="MG-PROTOPORPHYRIN IX CHELATASE"/>
    <property type="match status" value="1"/>
</dbReference>
<evidence type="ECO:0000256" key="1">
    <source>
        <dbReference type="SAM" id="MobiDB-lite"/>
    </source>
</evidence>
<accession>A0A4V2ZVK1</accession>
<protein>
    <submittedName>
        <fullName evidence="3">VWA domain-containing protein</fullName>
    </submittedName>
</protein>
<feature type="domain" description="VWFA" evidence="2">
    <location>
        <begin position="69"/>
        <end position="173"/>
    </location>
</feature>
<gene>
    <name evidence="3" type="ORF">E1N52_25535</name>
</gene>
<reference evidence="3 4" key="1">
    <citation type="submission" date="2019-03" db="EMBL/GenBank/DDBJ databases">
        <title>Paraburkholderia sp. isolated from native Mimosa gymnas in Guartela State Park, Brazil.</title>
        <authorList>
            <person name="Paulitsch F."/>
            <person name="Hungria M."/>
            <person name="Delamuta J.R.M."/>
            <person name="Ribeiro R.A."/>
            <person name="Dall'Agnol R."/>
            <person name="Silva J.S.B."/>
        </authorList>
    </citation>
    <scope>NUCLEOTIDE SEQUENCE [LARGE SCALE GENOMIC DNA]</scope>
    <source>
        <strain evidence="3 4">CNPSo 3008</strain>
    </source>
</reference>
<proteinExistence type="predicted"/>
<comment type="caution">
    <text evidence="3">The sequence shown here is derived from an EMBL/GenBank/DDBJ whole genome shotgun (WGS) entry which is preliminary data.</text>
</comment>
<evidence type="ECO:0000259" key="2">
    <source>
        <dbReference type="Pfam" id="PF13519"/>
    </source>
</evidence>
<dbReference type="InterPro" id="IPR036465">
    <property type="entry name" value="vWFA_dom_sf"/>
</dbReference>
<feature type="region of interest" description="Disordered" evidence="1">
    <location>
        <begin position="1"/>
        <end position="24"/>
    </location>
</feature>
<dbReference type="EMBL" id="SMOD01000021">
    <property type="protein sequence ID" value="TDG05425.1"/>
    <property type="molecule type" value="Genomic_DNA"/>
</dbReference>
<dbReference type="AlphaFoldDB" id="A0A4V2ZVK1"/>